<dbReference type="GO" id="GO:0016151">
    <property type="term" value="F:nickel cation binding"/>
    <property type="evidence" value="ECO:0007669"/>
    <property type="project" value="UniProtKB-UniRule"/>
</dbReference>
<evidence type="ECO:0000313" key="4">
    <source>
        <dbReference type="EMBL" id="GES23314.1"/>
    </source>
</evidence>
<name>A0A5M3XPZ4_9ACTN</name>
<gene>
    <name evidence="2 4" type="primary">ureD</name>
    <name evidence="4" type="ORF">Aple_062130</name>
</gene>
<dbReference type="EMBL" id="BLAF01000040">
    <property type="protein sequence ID" value="GES23314.1"/>
    <property type="molecule type" value="Genomic_DNA"/>
</dbReference>
<comment type="function">
    <text evidence="2">Required for maturation of urease via the functional incorporation of the urease nickel metallocenter.</text>
</comment>
<keyword evidence="5" id="KW-1185">Reference proteome</keyword>
<keyword evidence="2" id="KW-0963">Cytoplasm</keyword>
<dbReference type="InterPro" id="IPR002669">
    <property type="entry name" value="UreD"/>
</dbReference>
<keyword evidence="1 2" id="KW-0143">Chaperone</keyword>
<dbReference type="HAMAP" id="MF_01384">
    <property type="entry name" value="UreD"/>
    <property type="match status" value="1"/>
</dbReference>
<evidence type="ECO:0000256" key="1">
    <source>
        <dbReference type="ARBA" id="ARBA00023186"/>
    </source>
</evidence>
<protein>
    <recommendedName>
        <fullName evidence="2">Urease accessory protein UreD</fullName>
    </recommendedName>
</protein>
<feature type="compositionally biased region" description="Polar residues" evidence="3">
    <location>
        <begin position="7"/>
        <end position="21"/>
    </location>
</feature>
<keyword evidence="2" id="KW-0996">Nickel insertion</keyword>
<feature type="region of interest" description="Disordered" evidence="3">
    <location>
        <begin position="1"/>
        <end position="30"/>
    </location>
</feature>
<sequence>MPIRSPNGWSASSTPGNTSTRTRADPPGLHARAVIRTEHDGGTRLETLRSDPPLTLRQTGPGVVHLVSTAAGPLGGDHLDLTLDVAPLTSLSVFSVASTLALPGRSLLTVTARVGSGASLRYSPEPIVLADGCDLRVQVRLELAPDAALFWREELVFGRHGEPSGRCHTRFDATVGGVPLLRQELVIGDPATHDSPAVFGSARCAGSTLLAGDLPRERHLAEGCAVLPLAGPGTLVSALAPDTVELRRRLEWGERLADKTLP</sequence>
<evidence type="ECO:0000256" key="3">
    <source>
        <dbReference type="SAM" id="MobiDB-lite"/>
    </source>
</evidence>
<proteinExistence type="inferred from homology"/>
<comment type="subcellular location">
    <subcellularLocation>
        <location evidence="2">Cytoplasm</location>
    </subcellularLocation>
</comment>
<comment type="similarity">
    <text evidence="2">Belongs to the UreD family.</text>
</comment>
<dbReference type="Pfam" id="PF01774">
    <property type="entry name" value="UreD"/>
    <property type="match status" value="1"/>
</dbReference>
<evidence type="ECO:0000313" key="5">
    <source>
        <dbReference type="Proteomes" id="UP000377595"/>
    </source>
</evidence>
<comment type="subunit">
    <text evidence="2">UreD, UreF and UreG form a complex that acts as a GTP-hydrolysis-dependent molecular chaperone, activating the urease apoprotein by helping to assemble the nickel containing metallocenter of UreC. The UreE protein probably delivers the nickel.</text>
</comment>
<dbReference type="AlphaFoldDB" id="A0A5M3XPZ4"/>
<reference evidence="4 5" key="1">
    <citation type="submission" date="2019-10" db="EMBL/GenBank/DDBJ databases">
        <title>Whole genome shotgun sequence of Acrocarpospora pleiomorpha NBRC 16267.</title>
        <authorList>
            <person name="Ichikawa N."/>
            <person name="Kimura A."/>
            <person name="Kitahashi Y."/>
            <person name="Komaki H."/>
            <person name="Oguchi A."/>
        </authorList>
    </citation>
    <scope>NUCLEOTIDE SEQUENCE [LARGE SCALE GENOMIC DNA]</scope>
    <source>
        <strain evidence="4 5">NBRC 16267</strain>
    </source>
</reference>
<dbReference type="RefSeq" id="WP_246264893.1">
    <property type="nucleotide sequence ID" value="NZ_BAAAHM010000020.1"/>
</dbReference>
<dbReference type="Proteomes" id="UP000377595">
    <property type="component" value="Unassembled WGS sequence"/>
</dbReference>
<evidence type="ECO:0000256" key="2">
    <source>
        <dbReference type="HAMAP-Rule" id="MF_01384"/>
    </source>
</evidence>
<dbReference type="GO" id="GO:0005737">
    <property type="term" value="C:cytoplasm"/>
    <property type="evidence" value="ECO:0007669"/>
    <property type="project" value="UniProtKB-SubCell"/>
</dbReference>
<organism evidence="4 5">
    <name type="scientific">Acrocarpospora pleiomorpha</name>
    <dbReference type="NCBI Taxonomy" id="90975"/>
    <lineage>
        <taxon>Bacteria</taxon>
        <taxon>Bacillati</taxon>
        <taxon>Actinomycetota</taxon>
        <taxon>Actinomycetes</taxon>
        <taxon>Streptosporangiales</taxon>
        <taxon>Streptosporangiaceae</taxon>
        <taxon>Acrocarpospora</taxon>
    </lineage>
</organism>
<accession>A0A5M3XPZ4</accession>
<comment type="caution">
    <text evidence="4">The sequence shown here is derived from an EMBL/GenBank/DDBJ whole genome shotgun (WGS) entry which is preliminary data.</text>
</comment>